<sequence>MTKDKPPLGPKQNTLDQYAQLSDAVQMAGPGTPSGTLRHSGTTGCHYTIKTYAQCKNRIGRLRSYLAMSGLAECGRRNH</sequence>
<evidence type="ECO:0000313" key="2">
    <source>
        <dbReference type="Proteomes" id="UP001066276"/>
    </source>
</evidence>
<proteinExistence type="predicted"/>
<dbReference type="EMBL" id="JANPWB010000014">
    <property type="protein sequence ID" value="KAJ1099443.1"/>
    <property type="molecule type" value="Genomic_DNA"/>
</dbReference>
<dbReference type="Proteomes" id="UP001066276">
    <property type="component" value="Chromosome 10"/>
</dbReference>
<evidence type="ECO:0000313" key="1">
    <source>
        <dbReference type="EMBL" id="KAJ1099443.1"/>
    </source>
</evidence>
<name>A0AAV7M839_PLEWA</name>
<comment type="caution">
    <text evidence="1">The sequence shown here is derived from an EMBL/GenBank/DDBJ whole genome shotgun (WGS) entry which is preliminary data.</text>
</comment>
<keyword evidence="2" id="KW-1185">Reference proteome</keyword>
<accession>A0AAV7M839</accession>
<dbReference type="AlphaFoldDB" id="A0AAV7M839"/>
<gene>
    <name evidence="1" type="ORF">NDU88_004544</name>
</gene>
<organism evidence="1 2">
    <name type="scientific">Pleurodeles waltl</name>
    <name type="common">Iberian ribbed newt</name>
    <dbReference type="NCBI Taxonomy" id="8319"/>
    <lineage>
        <taxon>Eukaryota</taxon>
        <taxon>Metazoa</taxon>
        <taxon>Chordata</taxon>
        <taxon>Craniata</taxon>
        <taxon>Vertebrata</taxon>
        <taxon>Euteleostomi</taxon>
        <taxon>Amphibia</taxon>
        <taxon>Batrachia</taxon>
        <taxon>Caudata</taxon>
        <taxon>Salamandroidea</taxon>
        <taxon>Salamandridae</taxon>
        <taxon>Pleurodelinae</taxon>
        <taxon>Pleurodeles</taxon>
    </lineage>
</organism>
<protein>
    <submittedName>
        <fullName evidence="1">Uncharacterized protein</fullName>
    </submittedName>
</protein>
<reference evidence="1" key="1">
    <citation type="journal article" date="2022" name="bioRxiv">
        <title>Sequencing and chromosome-scale assembly of the giantPleurodeles waltlgenome.</title>
        <authorList>
            <person name="Brown T."/>
            <person name="Elewa A."/>
            <person name="Iarovenko S."/>
            <person name="Subramanian E."/>
            <person name="Araus A.J."/>
            <person name="Petzold A."/>
            <person name="Susuki M."/>
            <person name="Suzuki K.-i.T."/>
            <person name="Hayashi T."/>
            <person name="Toyoda A."/>
            <person name="Oliveira C."/>
            <person name="Osipova E."/>
            <person name="Leigh N.D."/>
            <person name="Simon A."/>
            <person name="Yun M.H."/>
        </authorList>
    </citation>
    <scope>NUCLEOTIDE SEQUENCE</scope>
    <source>
        <strain evidence="1">20211129_DDA</strain>
        <tissue evidence="1">Liver</tissue>
    </source>
</reference>